<organism evidence="1 2">
    <name type="scientific">Vibrio diazotrophicus</name>
    <dbReference type="NCBI Taxonomy" id="685"/>
    <lineage>
        <taxon>Bacteria</taxon>
        <taxon>Pseudomonadati</taxon>
        <taxon>Pseudomonadota</taxon>
        <taxon>Gammaproteobacteria</taxon>
        <taxon>Vibrionales</taxon>
        <taxon>Vibrionaceae</taxon>
        <taxon>Vibrio</taxon>
    </lineage>
</organism>
<protein>
    <submittedName>
        <fullName evidence="1">Uncharacterized protein</fullName>
    </submittedName>
</protein>
<evidence type="ECO:0000313" key="1">
    <source>
        <dbReference type="EMBL" id="PNI01384.1"/>
    </source>
</evidence>
<keyword evidence="2" id="KW-1185">Reference proteome</keyword>
<name>A0ABX4WBJ0_VIBDI</name>
<gene>
    <name evidence="1" type="ORF">C1O25_07580</name>
</gene>
<dbReference type="RefSeq" id="WP_102968183.1">
    <property type="nucleotide sequence ID" value="NZ_POSM01000008.1"/>
</dbReference>
<dbReference type="Proteomes" id="UP000236547">
    <property type="component" value="Unassembled WGS sequence"/>
</dbReference>
<comment type="caution">
    <text evidence="1">The sequence shown here is derived from an EMBL/GenBank/DDBJ whole genome shotgun (WGS) entry which is preliminary data.</text>
</comment>
<dbReference type="EMBL" id="POSM01000008">
    <property type="protein sequence ID" value="PNI01384.1"/>
    <property type="molecule type" value="Genomic_DNA"/>
</dbReference>
<evidence type="ECO:0000313" key="2">
    <source>
        <dbReference type="Proteomes" id="UP000236547"/>
    </source>
</evidence>
<accession>A0ABX4WBJ0</accession>
<proteinExistence type="predicted"/>
<sequence length="316" mass="36055">MTELNRRIVHALYLDDWQYEGGNRATLLRSSVRVKPDEYEVEMRDHIFCPECFTNLIRVPQDKDHTTSSMEAHFRHLGRYSGVKCHLRSGKKAPGKKYTSFESVTQAIDNEELVIVSGFMKDKPEQRPVGTPTPFDEAQIEDIDGPEAETPLGVHDGETFKVPSKITSLRGICRDFDKNYYRYYFLPGYQHAIALTSLLHNVADVTEEDTKPKLYFAKLRNSVHHGNPPKDSNIRMTYLDKSPAVKDFCIKTPHWLQHEHGIGDNTEGRYVLIYGKVTENGIGLCFEDLGWGELALVPEKYNYLIEDVYAAAHAGD</sequence>
<reference evidence="1 2" key="1">
    <citation type="submission" date="2018-01" db="EMBL/GenBank/DDBJ databases">
        <title>Draft genome sequences of six Vibrio diazotrophicus strains isolated from deep-sea sediments of the Baltic Sea.</title>
        <authorList>
            <person name="Castillo D."/>
            <person name="Vandieken V."/>
            <person name="Chiang O."/>
            <person name="Middelboe M."/>
        </authorList>
    </citation>
    <scope>NUCLEOTIDE SEQUENCE [LARGE SCALE GENOMIC DNA]</scope>
    <source>
        <strain evidence="1 2">65.10M</strain>
    </source>
</reference>